<evidence type="ECO:0000313" key="4">
    <source>
        <dbReference type="Proteomes" id="UP001319827"/>
    </source>
</evidence>
<dbReference type="InterPro" id="IPR007844">
    <property type="entry name" value="AsmA"/>
</dbReference>
<keyword evidence="4" id="KW-1185">Reference proteome</keyword>
<evidence type="ECO:0000259" key="2">
    <source>
        <dbReference type="Pfam" id="PF05170"/>
    </source>
</evidence>
<sequence>MKKFGKIFGLIAALLVVLAIAAAVLAKFLITPERVRDAVLPLAQKALQREVQLGEIEVSLFSGINLKNLVIQERDGSEPFVAADQVVLRYQLWPLLFGQVVIDEVRLVAPKIRVARLADKSFNFSDLAGAGAQEEGKAEAPPADADKAATPINLLVSQVGIDNGELMFLDYGINAQAPYRYKLSELQVSARDISLEKSFPFSVKSRLNGSTLAIDGEASIKEQGGRAKVQVTNFDVTAFAPYFREQLPGKLGSLKVDLDLEAQAGAGSVASNGKILLRDIDLVLEAMQDAPIRDTRLGLEYRIRTDLAASRLDIETAKVDLNGIKADLAGKVENLKAKPLLDVTLAIPDLDLRSALAAVPKELVQGAAGLNPSGKLNARIHLAGTTDAPLKLLQEGQLTLDGVQVTAGGERPSLSGVFSLKGDSVASDNLQLKLGDNQANIGLKAGNLFGKPIVISSAVTSERFLIDPLLKGAAAPAVAGEEAKPAPAAKGAPASEIGPFDLPLKADGTVKIKQALYQGLSIDNFDMAYRLIDNVLTIDKMTGNVAGGTFSETATVDLRKKGLAYKTNLNVQGVKAEPVVAVFMPKASGTVFGTLNINGEFSGTGTLPDAIKRSLGGNGKLVLADGKLTGSNLVQGFSQFLNLEELRDLQFSQAKGSFTVENGRVKLSSDFSGKDLRMAPQGSVGLDGSLDVRLDARISPALTDKLDKKGKFTQFLKDQEGWGQVPVLVTGTAARPSFALDTSAIKGQVEQKVKQEVQKKLQEKVLDKLAPAEGEPGKEEPAKQLLRDTLKGILGN</sequence>
<protein>
    <recommendedName>
        <fullName evidence="2">AsmA domain-containing protein</fullName>
    </recommendedName>
</protein>
<reference evidence="3 4" key="1">
    <citation type="journal article" date="2016" name="C (Basel)">
        <title>Selective Growth of and Electricity Production by Marine Exoelectrogenic Bacteria in Self-Aggregated Hydrogel of Microbially Reduced Graphene Oxide.</title>
        <authorList>
            <person name="Yoshida N."/>
            <person name="Goto Y."/>
            <person name="Miyata Y."/>
        </authorList>
    </citation>
    <scope>NUCLEOTIDE SEQUENCE [LARGE SCALE GENOMIC DNA]</scope>
    <source>
        <strain evidence="3 4">NIT-T3</strain>
    </source>
</reference>
<feature type="domain" description="AsmA" evidence="2">
    <location>
        <begin position="1"/>
        <end position="666"/>
    </location>
</feature>
<dbReference type="RefSeq" id="WP_221248566.1">
    <property type="nucleotide sequence ID" value="NZ_AP024355.1"/>
</dbReference>
<reference evidence="3 4" key="2">
    <citation type="journal article" date="2021" name="Int. J. Syst. Evol. Microbiol.">
        <title>Isolation and Polyphasic Characterization of Desulfuromonas versatilis sp. Nov., an Electrogenic Bacteria Capable of Versatile Metabolism Isolated from a Graphene Oxide-Reducing Enrichment Culture.</title>
        <authorList>
            <person name="Xie L."/>
            <person name="Yoshida N."/>
            <person name="Ishii S."/>
            <person name="Meng L."/>
        </authorList>
    </citation>
    <scope>NUCLEOTIDE SEQUENCE [LARGE SCALE GENOMIC DNA]</scope>
    <source>
        <strain evidence="3 4">NIT-T3</strain>
    </source>
</reference>
<feature type="region of interest" description="Disordered" evidence="1">
    <location>
        <begin position="768"/>
        <end position="796"/>
    </location>
</feature>
<name>A0ABM8HX45_9BACT</name>
<evidence type="ECO:0000313" key="3">
    <source>
        <dbReference type="EMBL" id="BCR05142.1"/>
    </source>
</evidence>
<proteinExistence type="predicted"/>
<organism evidence="3 4">
    <name type="scientific">Desulfuromonas versatilis</name>
    <dbReference type="NCBI Taxonomy" id="2802975"/>
    <lineage>
        <taxon>Bacteria</taxon>
        <taxon>Pseudomonadati</taxon>
        <taxon>Thermodesulfobacteriota</taxon>
        <taxon>Desulfuromonadia</taxon>
        <taxon>Desulfuromonadales</taxon>
        <taxon>Desulfuromonadaceae</taxon>
        <taxon>Desulfuromonas</taxon>
    </lineage>
</organism>
<dbReference type="PANTHER" id="PTHR30441">
    <property type="entry name" value="DUF748 DOMAIN-CONTAINING PROTEIN"/>
    <property type="match status" value="1"/>
</dbReference>
<feature type="compositionally biased region" description="Basic and acidic residues" evidence="1">
    <location>
        <begin position="775"/>
        <end position="790"/>
    </location>
</feature>
<evidence type="ECO:0000256" key="1">
    <source>
        <dbReference type="SAM" id="MobiDB-lite"/>
    </source>
</evidence>
<dbReference type="InterPro" id="IPR052894">
    <property type="entry name" value="AsmA-related"/>
</dbReference>
<dbReference type="PANTHER" id="PTHR30441:SF8">
    <property type="entry name" value="DUF748 DOMAIN-CONTAINING PROTEIN"/>
    <property type="match status" value="1"/>
</dbReference>
<accession>A0ABM8HX45</accession>
<dbReference type="EMBL" id="AP024355">
    <property type="protein sequence ID" value="BCR05142.1"/>
    <property type="molecule type" value="Genomic_DNA"/>
</dbReference>
<gene>
    <name evidence="3" type="ORF">DESUT3_22110</name>
</gene>
<dbReference type="Proteomes" id="UP001319827">
    <property type="component" value="Chromosome"/>
</dbReference>
<dbReference type="Pfam" id="PF05170">
    <property type="entry name" value="AsmA"/>
    <property type="match status" value="1"/>
</dbReference>